<dbReference type="STRING" id="1499966.U14_03062"/>
<sequence>MLGEKIMAFNDNTQMQQDLDLIDANINLLEKQYEKYFIGAIAHEPKPLLIQTEALVRKWWGKPITNTQLRFRIQNLVQRFNSYKEKWTRQMLVKAKTEQEDIE</sequence>
<dbReference type="HOGENOM" id="CLU_2341068_0_0_0"/>
<organism evidence="1">
    <name type="scientific">Candidatus Moduliflexus flocculans</name>
    <dbReference type="NCBI Taxonomy" id="1499966"/>
    <lineage>
        <taxon>Bacteria</taxon>
        <taxon>Candidatus Moduliflexota</taxon>
        <taxon>Candidatus Moduliflexia</taxon>
        <taxon>Candidatus Moduliflexales</taxon>
        <taxon>Candidatus Moduliflexaceae</taxon>
    </lineage>
</organism>
<reference evidence="1" key="1">
    <citation type="journal article" date="2015" name="PeerJ">
        <title>First genomic representation of candidate bacterial phylum KSB3 points to enhanced environmental sensing as a trigger of wastewater bulking.</title>
        <authorList>
            <person name="Sekiguchi Y."/>
            <person name="Ohashi A."/>
            <person name="Parks D.H."/>
            <person name="Yamauchi T."/>
            <person name="Tyson G.W."/>
            <person name="Hugenholtz P."/>
        </authorList>
    </citation>
    <scope>NUCLEOTIDE SEQUENCE [LARGE SCALE GENOMIC DNA]</scope>
</reference>
<dbReference type="AlphaFoldDB" id="A0A081BN50"/>
<accession>A0A081BN50</accession>
<name>A0A081BN50_9BACT</name>
<protein>
    <submittedName>
        <fullName evidence="1">Uncharacterized protein</fullName>
    </submittedName>
</protein>
<dbReference type="EMBL" id="DF820457">
    <property type="protein sequence ID" value="GAK51816.1"/>
    <property type="molecule type" value="Genomic_DNA"/>
</dbReference>
<dbReference type="Proteomes" id="UP000030700">
    <property type="component" value="Unassembled WGS sequence"/>
</dbReference>
<evidence type="ECO:0000313" key="1">
    <source>
        <dbReference type="EMBL" id="GAK51816.1"/>
    </source>
</evidence>
<proteinExistence type="predicted"/>
<evidence type="ECO:0000313" key="2">
    <source>
        <dbReference type="Proteomes" id="UP000030700"/>
    </source>
</evidence>
<keyword evidence="2" id="KW-1185">Reference proteome</keyword>
<gene>
    <name evidence="1" type="ORF">U14_03062</name>
</gene>